<dbReference type="Pfam" id="PF00582">
    <property type="entry name" value="Usp"/>
    <property type="match status" value="2"/>
</dbReference>
<comment type="caution">
    <text evidence="3">The sequence shown here is derived from an EMBL/GenBank/DDBJ whole genome shotgun (WGS) entry which is preliminary data.</text>
</comment>
<evidence type="ECO:0000313" key="3">
    <source>
        <dbReference type="EMBL" id="GFJ96668.1"/>
    </source>
</evidence>
<proteinExistence type="inferred from homology"/>
<evidence type="ECO:0000259" key="2">
    <source>
        <dbReference type="Pfam" id="PF00582"/>
    </source>
</evidence>
<evidence type="ECO:0000313" key="4">
    <source>
        <dbReference type="Proteomes" id="UP000482960"/>
    </source>
</evidence>
<name>A0A6V8LP75_9ACTN</name>
<dbReference type="EMBL" id="BLPG01000003">
    <property type="protein sequence ID" value="GFJ96668.1"/>
    <property type="molecule type" value="Genomic_DNA"/>
</dbReference>
<feature type="domain" description="UspA" evidence="2">
    <location>
        <begin position="152"/>
        <end position="285"/>
    </location>
</feature>
<protein>
    <submittedName>
        <fullName evidence="3">Universal stress protein</fullName>
    </submittedName>
</protein>
<dbReference type="Proteomes" id="UP000482960">
    <property type="component" value="Unassembled WGS sequence"/>
</dbReference>
<dbReference type="PRINTS" id="PR01438">
    <property type="entry name" value="UNVRSLSTRESS"/>
</dbReference>
<dbReference type="PANTHER" id="PTHR46553">
    <property type="entry name" value="ADENINE NUCLEOTIDE ALPHA HYDROLASES-LIKE SUPERFAMILY PROTEIN"/>
    <property type="match status" value="1"/>
</dbReference>
<dbReference type="InterPro" id="IPR014729">
    <property type="entry name" value="Rossmann-like_a/b/a_fold"/>
</dbReference>
<dbReference type="SUPFAM" id="SSF52402">
    <property type="entry name" value="Adenine nucleotide alpha hydrolases-like"/>
    <property type="match status" value="2"/>
</dbReference>
<sequence length="291" mass="30419">MTTLPITVGYDASEGAKLGLRWALDEGARTGTPVSLLYAYEWQAVAGPISPGPSAWPDRGFREDAQKLVDAAVTAAFQTHPQVAVTGGIDGGSAVAALLERSRHSSLVVLGSRGHGGFAELLIGSTSASVSAHAHCPIVVVRGDEPAAAASPVVVGIDDSDCALLALEFAFAQAAAREASLRVVRAWSPPALRWQPPDFDLEEAETAERVEVKELVASWREKYPQVPLCIDVVPDSPGHAMVEASHGAQLAVVGSRGRGGFRGLLLGSVSQQLLHHAHCPVAVVRELAPVS</sequence>
<accession>A0A6V8LP75</accession>
<organism evidence="3 4">
    <name type="scientific">Phytohabitans rumicis</name>
    <dbReference type="NCBI Taxonomy" id="1076125"/>
    <lineage>
        <taxon>Bacteria</taxon>
        <taxon>Bacillati</taxon>
        <taxon>Actinomycetota</taxon>
        <taxon>Actinomycetes</taxon>
        <taxon>Micromonosporales</taxon>
        <taxon>Micromonosporaceae</taxon>
    </lineage>
</organism>
<reference evidence="3 4" key="1">
    <citation type="submission" date="2020-03" db="EMBL/GenBank/DDBJ databases">
        <title>Whole genome shotgun sequence of Phytohabitans rumicis NBRC 108638.</title>
        <authorList>
            <person name="Komaki H."/>
            <person name="Tamura T."/>
        </authorList>
    </citation>
    <scope>NUCLEOTIDE SEQUENCE [LARGE SCALE GENOMIC DNA]</scope>
    <source>
        <strain evidence="3 4">NBRC 108638</strain>
    </source>
</reference>
<reference evidence="3 4" key="2">
    <citation type="submission" date="2020-03" db="EMBL/GenBank/DDBJ databases">
        <authorList>
            <person name="Ichikawa N."/>
            <person name="Kimura A."/>
            <person name="Kitahashi Y."/>
            <person name="Uohara A."/>
        </authorList>
    </citation>
    <scope>NUCLEOTIDE SEQUENCE [LARGE SCALE GENOMIC DNA]</scope>
    <source>
        <strain evidence="3 4">NBRC 108638</strain>
    </source>
</reference>
<dbReference type="Gene3D" id="3.40.50.620">
    <property type="entry name" value="HUPs"/>
    <property type="match status" value="2"/>
</dbReference>
<dbReference type="InterPro" id="IPR006016">
    <property type="entry name" value="UspA"/>
</dbReference>
<dbReference type="PANTHER" id="PTHR46553:SF3">
    <property type="entry name" value="ADENINE NUCLEOTIDE ALPHA HYDROLASES-LIKE SUPERFAMILY PROTEIN"/>
    <property type="match status" value="1"/>
</dbReference>
<gene>
    <name evidence="3" type="ORF">Prum_103100</name>
</gene>
<comment type="similarity">
    <text evidence="1">Belongs to the universal stress protein A family.</text>
</comment>
<dbReference type="RefSeq" id="WP_173086654.1">
    <property type="nucleotide sequence ID" value="NZ_BAABJB010000021.1"/>
</dbReference>
<feature type="domain" description="UspA" evidence="2">
    <location>
        <begin position="6"/>
        <end position="142"/>
    </location>
</feature>
<dbReference type="AlphaFoldDB" id="A0A6V8LP75"/>
<evidence type="ECO:0000256" key="1">
    <source>
        <dbReference type="ARBA" id="ARBA00008791"/>
    </source>
</evidence>
<dbReference type="InterPro" id="IPR006015">
    <property type="entry name" value="Universal_stress_UspA"/>
</dbReference>
<keyword evidence="4" id="KW-1185">Reference proteome</keyword>